<dbReference type="Proteomes" id="UP000242469">
    <property type="component" value="Unassembled WGS sequence"/>
</dbReference>
<comment type="similarity">
    <text evidence="4">Belongs to the Fes family.</text>
</comment>
<dbReference type="InterPro" id="IPR021764">
    <property type="entry name" value="Enterochelin_esterase_N"/>
</dbReference>
<dbReference type="GO" id="GO:0005737">
    <property type="term" value="C:cytoplasm"/>
    <property type="evidence" value="ECO:0007669"/>
    <property type="project" value="UniProtKB-SubCell"/>
</dbReference>
<dbReference type="GO" id="GO:0006826">
    <property type="term" value="P:iron ion transport"/>
    <property type="evidence" value="ECO:0007669"/>
    <property type="project" value="InterPro"/>
</dbReference>
<proteinExistence type="inferred from homology"/>
<keyword evidence="8" id="KW-1185">Reference proteome</keyword>
<evidence type="ECO:0000256" key="2">
    <source>
        <dbReference type="ARBA" id="ARBA00022490"/>
    </source>
</evidence>
<dbReference type="InterPro" id="IPR029058">
    <property type="entry name" value="AB_hydrolase_fold"/>
</dbReference>
<feature type="chain" id="PRO_5017331579" evidence="5">
    <location>
        <begin position="25"/>
        <end position="531"/>
    </location>
</feature>
<dbReference type="Pfam" id="PF00756">
    <property type="entry name" value="Esterase"/>
    <property type="match status" value="1"/>
</dbReference>
<dbReference type="SUPFAM" id="SSF53474">
    <property type="entry name" value="alpha/beta-Hydrolases"/>
    <property type="match status" value="1"/>
</dbReference>
<keyword evidence="3" id="KW-0378">Hydrolase</keyword>
<sequence length="531" mass="58123">MLKRMNTLALAVASTALVTTAAWALPLQQTLSLPAGETRVVDLELAQGDYLRGQLSGNGPVNALLVDSEGAPVRHLTRAGDVDARVAFRASQGQAYQLVLSAGDAPVQLSLALEKAPLLAPGEVNAPEMDSPQVRRALAALQAGQSVDEVWSGLTASGTPLIEWPQDVPEAELAADERLVTFIWRGARERVLMLGAPGYEHDPLFRLGNSDIWFRSYRLPSDTRMSYKLAPDVPQVAGTEREQRVAIMATAQRDPLNPNQWSPDGLNDRYNLNSILELDQAPSDLLLKGDRPLPNARHYRLSSERLGNTRDVDIWLPEGIEAGSGEQVPLAIFFDGAEYQSRVPTPRILSNLIESGQIPPTAAVFVSNPSRAARRTELPCNADFADFMAEELLPFVVDKTGLHFSGDKTLLAGASFGGLASACTAYRYPQHFGLVLSQSGSFWWSPADAERPEWLNAQLAKSEHLPIRFYLSAGRFETDFGESGILNANRQLEQILQIKGYPVKLEEFSAGHDYFHWRATLGRGLVHLLGD</sequence>
<evidence type="ECO:0000256" key="3">
    <source>
        <dbReference type="ARBA" id="ARBA00022801"/>
    </source>
</evidence>
<dbReference type="Pfam" id="PF11806">
    <property type="entry name" value="Enterochelin_N"/>
    <property type="match status" value="1"/>
</dbReference>
<protein>
    <submittedName>
        <fullName evidence="7">Enterochelin esterase</fullName>
    </submittedName>
</protein>
<dbReference type="AlphaFoldDB" id="A0A1H4GN78"/>
<organism evidence="7 8">
    <name type="scientific">Marinobacterium iners DSM 11526</name>
    <dbReference type="NCBI Taxonomy" id="1122198"/>
    <lineage>
        <taxon>Bacteria</taxon>
        <taxon>Pseudomonadati</taxon>
        <taxon>Pseudomonadota</taxon>
        <taxon>Gammaproteobacteria</taxon>
        <taxon>Oceanospirillales</taxon>
        <taxon>Oceanospirillaceae</taxon>
        <taxon>Marinobacterium</taxon>
    </lineage>
</organism>
<dbReference type="Gene3D" id="2.60.40.10">
    <property type="entry name" value="Immunoglobulins"/>
    <property type="match status" value="1"/>
</dbReference>
<dbReference type="SUPFAM" id="SSF81296">
    <property type="entry name" value="E set domains"/>
    <property type="match status" value="1"/>
</dbReference>
<dbReference type="GO" id="GO:0008849">
    <property type="term" value="F:enterochelin esterase activity"/>
    <property type="evidence" value="ECO:0007669"/>
    <property type="project" value="InterPro"/>
</dbReference>
<keyword evidence="2" id="KW-0963">Cytoplasm</keyword>
<evidence type="ECO:0000313" key="7">
    <source>
        <dbReference type="EMBL" id="SEB11109.1"/>
    </source>
</evidence>
<keyword evidence="5" id="KW-0732">Signal</keyword>
<reference evidence="8" key="1">
    <citation type="submission" date="2016-10" db="EMBL/GenBank/DDBJ databases">
        <authorList>
            <person name="Varghese N."/>
            <person name="Submissions S."/>
        </authorList>
    </citation>
    <scope>NUCLEOTIDE SEQUENCE [LARGE SCALE GENOMIC DNA]</scope>
    <source>
        <strain evidence="8">DSM 11526</strain>
    </source>
</reference>
<dbReference type="GO" id="GO:0005506">
    <property type="term" value="F:iron ion binding"/>
    <property type="evidence" value="ECO:0007669"/>
    <property type="project" value="InterPro"/>
</dbReference>
<dbReference type="EMBL" id="FNRJ01000018">
    <property type="protein sequence ID" value="SEB11109.1"/>
    <property type="molecule type" value="Genomic_DNA"/>
</dbReference>
<accession>A0A1H4GN78</accession>
<dbReference type="RefSeq" id="WP_175527701.1">
    <property type="nucleotide sequence ID" value="NZ_FNRJ01000018.1"/>
</dbReference>
<gene>
    <name evidence="7" type="ORF">SAMN02745729_11850</name>
</gene>
<feature type="signal peptide" evidence="5">
    <location>
        <begin position="1"/>
        <end position="24"/>
    </location>
</feature>
<evidence type="ECO:0000313" key="8">
    <source>
        <dbReference type="Proteomes" id="UP000242469"/>
    </source>
</evidence>
<comment type="subcellular location">
    <subcellularLocation>
        <location evidence="1">Cytoplasm</location>
    </subcellularLocation>
</comment>
<dbReference type="PANTHER" id="PTHR48098">
    <property type="entry name" value="ENTEROCHELIN ESTERASE-RELATED"/>
    <property type="match status" value="1"/>
</dbReference>
<evidence type="ECO:0000256" key="1">
    <source>
        <dbReference type="ARBA" id="ARBA00004496"/>
    </source>
</evidence>
<evidence type="ECO:0000256" key="4">
    <source>
        <dbReference type="ARBA" id="ARBA00024201"/>
    </source>
</evidence>
<dbReference type="Gene3D" id="3.40.50.1820">
    <property type="entry name" value="alpha/beta hydrolase"/>
    <property type="match status" value="1"/>
</dbReference>
<dbReference type="InterPro" id="IPR000801">
    <property type="entry name" value="Esterase-like"/>
</dbReference>
<name>A0A1H4GN78_9GAMM</name>
<dbReference type="InterPro" id="IPR050583">
    <property type="entry name" value="Mycobacterial_A85_antigen"/>
</dbReference>
<dbReference type="InterPro" id="IPR013783">
    <property type="entry name" value="Ig-like_fold"/>
</dbReference>
<dbReference type="STRING" id="1122198.SAMN02745729_11850"/>
<dbReference type="InterPro" id="IPR014756">
    <property type="entry name" value="Ig_E-set"/>
</dbReference>
<evidence type="ECO:0000259" key="6">
    <source>
        <dbReference type="Pfam" id="PF11806"/>
    </source>
</evidence>
<feature type="domain" description="Enterochelin esterase N-terminal" evidence="6">
    <location>
        <begin position="180"/>
        <end position="283"/>
    </location>
</feature>
<evidence type="ECO:0000256" key="5">
    <source>
        <dbReference type="SAM" id="SignalP"/>
    </source>
</evidence>
<dbReference type="PANTHER" id="PTHR48098:SF3">
    <property type="entry name" value="IRON(III) ENTEROBACTIN ESTERASE"/>
    <property type="match status" value="1"/>
</dbReference>